<dbReference type="PANTHER" id="PTHR30290:SF9">
    <property type="entry name" value="OLIGOPEPTIDE-BINDING PROTEIN APPA"/>
    <property type="match status" value="1"/>
</dbReference>
<dbReference type="SUPFAM" id="SSF53850">
    <property type="entry name" value="Periplasmic binding protein-like II"/>
    <property type="match status" value="1"/>
</dbReference>
<dbReference type="GO" id="GO:0030288">
    <property type="term" value="C:outer membrane-bounded periplasmic space"/>
    <property type="evidence" value="ECO:0007669"/>
    <property type="project" value="UniProtKB-ARBA"/>
</dbReference>
<reference evidence="6 7" key="1">
    <citation type="submission" date="2014-01" db="EMBL/GenBank/DDBJ databases">
        <title>Interspecies Systems Biology Uncovers Metabolites Affecting C. elegans Gene Expression and Life History Traits.</title>
        <authorList>
            <person name="Watson E."/>
            <person name="Macneil L.T."/>
            <person name="Ritter A.D."/>
            <person name="Yilmaz L.S."/>
            <person name="Rosebrock A.P."/>
            <person name="Caudy A.A."/>
            <person name="Walhout A.J."/>
        </authorList>
    </citation>
    <scope>NUCLEOTIDE SEQUENCE [LARGE SCALE GENOMIC DNA]</scope>
    <source>
        <strain evidence="6 7">DA1877</strain>
    </source>
</reference>
<dbReference type="AlphaFoldDB" id="A0A014MEU0"/>
<feature type="signal peptide" evidence="4">
    <location>
        <begin position="1"/>
        <end position="28"/>
    </location>
</feature>
<dbReference type="Proteomes" id="UP000020766">
    <property type="component" value="Unassembled WGS sequence"/>
</dbReference>
<dbReference type="InterPro" id="IPR000914">
    <property type="entry name" value="SBP_5_dom"/>
</dbReference>
<dbReference type="Gene3D" id="3.10.105.10">
    <property type="entry name" value="Dipeptide-binding Protein, Domain 3"/>
    <property type="match status" value="1"/>
</dbReference>
<evidence type="ECO:0000256" key="4">
    <source>
        <dbReference type="SAM" id="SignalP"/>
    </source>
</evidence>
<dbReference type="PATRIC" id="fig|1457173.3.peg.1890"/>
<evidence type="ECO:0000256" key="2">
    <source>
        <dbReference type="ARBA" id="ARBA00022448"/>
    </source>
</evidence>
<protein>
    <submittedName>
        <fullName evidence="6">Peptide ABC transporter substrate-binding protein</fullName>
    </submittedName>
</protein>
<feature type="domain" description="Solute-binding protein family 5" evidence="5">
    <location>
        <begin position="71"/>
        <end position="449"/>
    </location>
</feature>
<dbReference type="InterPro" id="IPR030678">
    <property type="entry name" value="Peptide/Ni-bd"/>
</dbReference>
<accession>A0A014MEU0</accession>
<evidence type="ECO:0000259" key="5">
    <source>
        <dbReference type="Pfam" id="PF00496"/>
    </source>
</evidence>
<dbReference type="PANTHER" id="PTHR30290">
    <property type="entry name" value="PERIPLASMIC BINDING COMPONENT OF ABC TRANSPORTER"/>
    <property type="match status" value="1"/>
</dbReference>
<organism evidence="6 7">
    <name type="scientific">Comamonas aquatica DA1877</name>
    <dbReference type="NCBI Taxonomy" id="1457173"/>
    <lineage>
        <taxon>Bacteria</taxon>
        <taxon>Pseudomonadati</taxon>
        <taxon>Pseudomonadota</taxon>
        <taxon>Betaproteobacteria</taxon>
        <taxon>Burkholderiales</taxon>
        <taxon>Comamonadaceae</taxon>
        <taxon>Comamonas</taxon>
    </lineage>
</organism>
<comment type="similarity">
    <text evidence="1">Belongs to the bacterial solute-binding protein 5 family.</text>
</comment>
<name>A0A014MEU0_9BURK</name>
<comment type="caution">
    <text evidence="6">The sequence shown here is derived from an EMBL/GenBank/DDBJ whole genome shotgun (WGS) entry which is preliminary data.</text>
</comment>
<keyword evidence="7" id="KW-1185">Reference proteome</keyword>
<dbReference type="Pfam" id="PF00496">
    <property type="entry name" value="SBP_bac_5"/>
    <property type="match status" value="1"/>
</dbReference>
<dbReference type="STRING" id="225991.MA05_04320"/>
<evidence type="ECO:0000256" key="3">
    <source>
        <dbReference type="ARBA" id="ARBA00022729"/>
    </source>
</evidence>
<evidence type="ECO:0000313" key="6">
    <source>
        <dbReference type="EMBL" id="EXU80226.1"/>
    </source>
</evidence>
<dbReference type="CDD" id="cd08498">
    <property type="entry name" value="PBP2_NikA_DppA_OppA_like_2"/>
    <property type="match status" value="1"/>
</dbReference>
<sequence>METKMILKTLGTAMLAAGLLTSAALAQAETVRWSRSADVTTLDPHVFNTGTNFVLMHQMYETLLNRTKDGKLQPLLATEWKMLANDPTVWEFKIRPNVKFHDGKPLTAKDVVFSLNRAKGPNAQVKSLLASVDSITAVDNLTVHVKTKGPNLIFPNNLTNIFIMNEEWAKANGALETQDATSKTENGATRAVNGTGAFVLTTREVDSRTVMKQNPNYWGKGQFPLQVTELVYLPIKSPATRVAALLSGEVDFAQDIPAQDVARLKQDAKLRINEGPENRSIFLGLNVGSPELKSSNVKGKNPLADPKVREAMELAIDRDAIKRSVMRGLSNPSGVMAPPFVNGYDKAMAAYPKADVNKAKALLKEAGYPEGFTITLHTPNDRYVNDEAISTAIAGFLGRVGIKTEVSSRPIAQHSVSIVNADSDFYLYGWGVPTYDSAYIFDFLVATRGKEGRGAQNATHYSNPDLDAKIISLSSESDVAKRNATIKDIWKVVQKERFYIPLHDQVIHFASVKSIDVPVHPDNVVHFKDVKINKNAK</sequence>
<dbReference type="GO" id="GO:1904680">
    <property type="term" value="F:peptide transmembrane transporter activity"/>
    <property type="evidence" value="ECO:0007669"/>
    <property type="project" value="TreeGrafter"/>
</dbReference>
<evidence type="ECO:0000256" key="1">
    <source>
        <dbReference type="ARBA" id="ARBA00005695"/>
    </source>
</evidence>
<evidence type="ECO:0000313" key="7">
    <source>
        <dbReference type="Proteomes" id="UP000020766"/>
    </source>
</evidence>
<proteinExistence type="inferred from homology"/>
<dbReference type="GO" id="GO:0015833">
    <property type="term" value="P:peptide transport"/>
    <property type="evidence" value="ECO:0007669"/>
    <property type="project" value="TreeGrafter"/>
</dbReference>
<gene>
    <name evidence="6" type="ORF">AX13_18215</name>
</gene>
<dbReference type="Gene3D" id="3.40.190.10">
    <property type="entry name" value="Periplasmic binding protein-like II"/>
    <property type="match status" value="1"/>
</dbReference>
<keyword evidence="2" id="KW-0813">Transport</keyword>
<feature type="chain" id="PRO_5001473845" evidence="4">
    <location>
        <begin position="29"/>
        <end position="537"/>
    </location>
</feature>
<dbReference type="GO" id="GO:0043190">
    <property type="term" value="C:ATP-binding cassette (ABC) transporter complex"/>
    <property type="evidence" value="ECO:0007669"/>
    <property type="project" value="InterPro"/>
</dbReference>
<dbReference type="InterPro" id="IPR039424">
    <property type="entry name" value="SBP_5"/>
</dbReference>
<keyword evidence="3 4" id="KW-0732">Signal</keyword>
<dbReference type="PIRSF" id="PIRSF002741">
    <property type="entry name" value="MppA"/>
    <property type="match status" value="1"/>
</dbReference>
<dbReference type="Gene3D" id="3.90.76.10">
    <property type="entry name" value="Dipeptide-binding Protein, Domain 1"/>
    <property type="match status" value="1"/>
</dbReference>
<dbReference type="EMBL" id="JBOK01000009">
    <property type="protein sequence ID" value="EXU80226.1"/>
    <property type="molecule type" value="Genomic_DNA"/>
</dbReference>